<gene>
    <name evidence="2" type="ORF">EBN03_06250</name>
</gene>
<keyword evidence="3" id="KW-1185">Reference proteome</keyword>
<feature type="transmembrane region" description="Helical" evidence="1">
    <location>
        <begin position="21"/>
        <end position="39"/>
    </location>
</feature>
<dbReference type="Proteomes" id="UP000279275">
    <property type="component" value="Unassembled WGS sequence"/>
</dbReference>
<organism evidence="2 3">
    <name type="scientific">Nocardia stercoris</name>
    <dbReference type="NCBI Taxonomy" id="2483361"/>
    <lineage>
        <taxon>Bacteria</taxon>
        <taxon>Bacillati</taxon>
        <taxon>Actinomycetota</taxon>
        <taxon>Actinomycetes</taxon>
        <taxon>Mycobacteriales</taxon>
        <taxon>Nocardiaceae</taxon>
        <taxon>Nocardia</taxon>
    </lineage>
</organism>
<keyword evidence="1" id="KW-0472">Membrane</keyword>
<reference evidence="2 3" key="1">
    <citation type="submission" date="2018-10" db="EMBL/GenBank/DDBJ databases">
        <title>Isolation from cow dung.</title>
        <authorList>
            <person name="Ling L."/>
        </authorList>
    </citation>
    <scope>NUCLEOTIDE SEQUENCE [LARGE SCALE GENOMIC DNA]</scope>
    <source>
        <strain evidence="2 3">NEAU-LL90</strain>
    </source>
</reference>
<dbReference type="AlphaFoldDB" id="A0A3M2LGZ5"/>
<feature type="transmembrane region" description="Helical" evidence="1">
    <location>
        <begin position="45"/>
        <end position="63"/>
    </location>
</feature>
<sequence>MERGRKNAPVRYRKVLPGDGVERSIVGILFAVSAVGVYVMTGATVTAVLVGVLLALVALGVVTQL</sequence>
<name>A0A3M2LGZ5_9NOCA</name>
<proteinExistence type="predicted"/>
<evidence type="ECO:0000313" key="3">
    <source>
        <dbReference type="Proteomes" id="UP000279275"/>
    </source>
</evidence>
<dbReference type="RefSeq" id="WP_122186965.1">
    <property type="nucleotide sequence ID" value="NZ_RFFH01000002.1"/>
</dbReference>
<protein>
    <submittedName>
        <fullName evidence="2">Uncharacterized protein</fullName>
    </submittedName>
</protein>
<dbReference type="EMBL" id="RFFH01000002">
    <property type="protein sequence ID" value="RMI34038.1"/>
    <property type="molecule type" value="Genomic_DNA"/>
</dbReference>
<evidence type="ECO:0000256" key="1">
    <source>
        <dbReference type="SAM" id="Phobius"/>
    </source>
</evidence>
<dbReference type="OrthoDB" id="4571165at2"/>
<accession>A0A3M2LGZ5</accession>
<evidence type="ECO:0000313" key="2">
    <source>
        <dbReference type="EMBL" id="RMI34038.1"/>
    </source>
</evidence>
<keyword evidence="1" id="KW-1133">Transmembrane helix</keyword>
<comment type="caution">
    <text evidence="2">The sequence shown here is derived from an EMBL/GenBank/DDBJ whole genome shotgun (WGS) entry which is preliminary data.</text>
</comment>
<keyword evidence="1" id="KW-0812">Transmembrane</keyword>